<dbReference type="NCBIfam" id="NF045726">
    <property type="entry name" value="XXplasma_LP"/>
    <property type="match status" value="1"/>
</dbReference>
<sequence>MKKNKKLFNFLTLGSMLAAVATPAIAVSCSNTENLEKANKELNEKLQNIQSQIQKIRNESRGETSKYAKEIKGMFNSFKDKRETLFPEATGGFLTDEVKEAVLKFEKEELKKFEDYKNAGVSQIEGVWLSEIITLIKTDIALIEADTRYLGADSSWGIGDDNMLKPHWGTIEYAVASITDTQLEQLIKNLKAGASKGITHSKLYVKRGIAEIIRRILKEQLVNFAKSDKDNLTLEAFLSDAELMGDKKDSNVVKFLKFYGGEYYQSAHAEATDIKLSKANAADDKSADFEKENTVEVSYENEEKPVFTKIYGLGYSDKDLKAKNVGIGGMTNKEAAKKIYNSQLFVNLTSEKDAQVIYDKGVKNSRNNLNKMLAIANKIATLITGDENADWKPEIRFNEVKLEATDANKASTKKETVSIREGGKINADAWYKFVMSDEFFYGLEEDLTVEKADEIIKDETNKQAVEILNKNGFDALLSEAKVNAKYQYNESITNKQVYAAAIRALNEYNRWYDKTKDYSSSFFAEGVEECKIAIYPESESDLGSYSKEKGEFYFNGKPYLGLPKWSTTSFTNHESKMGHHNQLWYTKIDRAQEGGEYIEGIYDATAFNEGWALFVEWFAVETGWYGTPDYSDANDFDKMPVDFGKALNGYLPEIKGETATAEEIKYLKEVAGGTYWRLAKSVQKDLDDTQAAKNATQIGNLLQYYGMLNEAMMRDNRLALDTAIHGAELQGDDYIGTGISIEEQRTFMKKHLQLPSDIFSYPKRYLGYPAQATSYNAGKEVMKDLYEKVQKASGKTREEFTKDKEGIKKLFHWYLSFNSMPMAALEELITAQYELE</sequence>
<dbReference type="PROSITE" id="PS51257">
    <property type="entry name" value="PROKAR_LIPOPROTEIN"/>
    <property type="match status" value="1"/>
</dbReference>
<dbReference type="AlphaFoldDB" id="A0A858U6K2"/>
<keyword evidence="4" id="KW-1185">Reference proteome</keyword>
<dbReference type="Proteomes" id="UP000501060">
    <property type="component" value="Chromosome"/>
</dbReference>
<evidence type="ECO:0000256" key="2">
    <source>
        <dbReference type="SAM" id="SignalP"/>
    </source>
</evidence>
<reference evidence="3 4" key="1">
    <citation type="submission" date="2020-04" db="EMBL/GenBank/DDBJ databases">
        <title>Novel Mycoplasma species detected in Phocoena phocoena (harbor porpoise) from the USA.</title>
        <authorList>
            <person name="Volokhov D.V."/>
        </authorList>
    </citation>
    <scope>NUCLEOTIDE SEQUENCE [LARGE SCALE GENOMIC DNA]</scope>
    <source>
        <strain evidence="3 4">Phocoena C-264-GEN</strain>
    </source>
</reference>
<feature type="signal peptide" evidence="2">
    <location>
        <begin position="1"/>
        <end position="26"/>
    </location>
</feature>
<evidence type="ECO:0000313" key="3">
    <source>
        <dbReference type="EMBL" id="QJG67087.1"/>
    </source>
</evidence>
<feature type="chain" id="PRO_5032689090" evidence="2">
    <location>
        <begin position="27"/>
        <end position="836"/>
    </location>
</feature>
<dbReference type="InterPro" id="IPR054816">
    <property type="entry name" value="Lipoprotein_mollicutes-type_CS"/>
</dbReference>
<dbReference type="InterPro" id="IPR010281">
    <property type="entry name" value="DUF885"/>
</dbReference>
<dbReference type="RefSeq" id="WP_169605138.1">
    <property type="nucleotide sequence ID" value="NZ_CP051481.1"/>
</dbReference>
<name>A0A858U6K2_9MOLU</name>
<dbReference type="KEGG" id="mphe:HGG69_02065"/>
<dbReference type="PANTHER" id="PTHR33361:SF2">
    <property type="entry name" value="DUF885 DOMAIN-CONTAINING PROTEIN"/>
    <property type="match status" value="1"/>
</dbReference>
<evidence type="ECO:0000313" key="4">
    <source>
        <dbReference type="Proteomes" id="UP000501060"/>
    </source>
</evidence>
<protein>
    <submittedName>
        <fullName evidence="3">DUF885 family protein</fullName>
    </submittedName>
</protein>
<dbReference type="Pfam" id="PF05960">
    <property type="entry name" value="DUF885"/>
    <property type="match status" value="2"/>
</dbReference>
<proteinExistence type="predicted"/>
<keyword evidence="2" id="KW-0732">Signal</keyword>
<organism evidence="3 4">
    <name type="scientific">Mycoplasma phocoenae</name>
    <dbReference type="NCBI Taxonomy" id="754517"/>
    <lineage>
        <taxon>Bacteria</taxon>
        <taxon>Bacillati</taxon>
        <taxon>Mycoplasmatota</taxon>
        <taxon>Mollicutes</taxon>
        <taxon>Mycoplasmataceae</taxon>
        <taxon>Mycoplasma</taxon>
    </lineage>
</organism>
<dbReference type="EMBL" id="CP051481">
    <property type="protein sequence ID" value="QJG67087.1"/>
    <property type="molecule type" value="Genomic_DNA"/>
</dbReference>
<keyword evidence="1" id="KW-0175">Coiled coil</keyword>
<evidence type="ECO:0000256" key="1">
    <source>
        <dbReference type="SAM" id="Coils"/>
    </source>
</evidence>
<accession>A0A858U6K2</accession>
<feature type="coiled-coil region" evidence="1">
    <location>
        <begin position="32"/>
        <end position="59"/>
    </location>
</feature>
<dbReference type="PANTHER" id="PTHR33361">
    <property type="entry name" value="GLR0591 PROTEIN"/>
    <property type="match status" value="1"/>
</dbReference>
<gene>
    <name evidence="3" type="ORF">HGG69_02065</name>
</gene>